<dbReference type="Proteomes" id="UP000886595">
    <property type="component" value="Unassembled WGS sequence"/>
</dbReference>
<evidence type="ECO:0000313" key="2">
    <source>
        <dbReference type="EMBL" id="KAG2280436.1"/>
    </source>
</evidence>
<proteinExistence type="predicted"/>
<keyword evidence="3" id="KW-1185">Reference proteome</keyword>
<reference evidence="2 3" key="1">
    <citation type="submission" date="2020-02" db="EMBL/GenBank/DDBJ databases">
        <authorList>
            <person name="Ma Q."/>
            <person name="Huang Y."/>
            <person name="Song X."/>
            <person name="Pei D."/>
        </authorList>
    </citation>
    <scope>NUCLEOTIDE SEQUENCE [LARGE SCALE GENOMIC DNA]</scope>
    <source>
        <strain evidence="2">Sxm20200214</strain>
        <tissue evidence="2">Leaf</tissue>
    </source>
</reference>
<feature type="region of interest" description="Disordered" evidence="1">
    <location>
        <begin position="1"/>
        <end position="20"/>
    </location>
</feature>
<feature type="compositionally biased region" description="Polar residues" evidence="1">
    <location>
        <begin position="10"/>
        <end position="20"/>
    </location>
</feature>
<protein>
    <submittedName>
        <fullName evidence="2">Uncharacterized protein</fullName>
    </submittedName>
</protein>
<dbReference type="AlphaFoldDB" id="A0A8X7R250"/>
<name>A0A8X7R250_BRACI</name>
<sequence length="98" mass="11280">MWREKVQLRVSESNNQHTSTHYIPKGTVEMAVDTRQPLGRNLALCDFPQHTIPTTEEVIEDLIEVTHKYINVPDKAESAARRQRVIQSEKENLIARTA</sequence>
<dbReference type="EMBL" id="JAAMPC010000011">
    <property type="protein sequence ID" value="KAG2280436.1"/>
    <property type="molecule type" value="Genomic_DNA"/>
</dbReference>
<accession>A0A8X7R250</accession>
<comment type="caution">
    <text evidence="2">The sequence shown here is derived from an EMBL/GenBank/DDBJ whole genome shotgun (WGS) entry which is preliminary data.</text>
</comment>
<dbReference type="OrthoDB" id="10528473at2759"/>
<gene>
    <name evidence="2" type="ORF">Bca52824_051656</name>
</gene>
<organism evidence="2 3">
    <name type="scientific">Brassica carinata</name>
    <name type="common">Ethiopian mustard</name>
    <name type="synonym">Abyssinian cabbage</name>
    <dbReference type="NCBI Taxonomy" id="52824"/>
    <lineage>
        <taxon>Eukaryota</taxon>
        <taxon>Viridiplantae</taxon>
        <taxon>Streptophyta</taxon>
        <taxon>Embryophyta</taxon>
        <taxon>Tracheophyta</taxon>
        <taxon>Spermatophyta</taxon>
        <taxon>Magnoliopsida</taxon>
        <taxon>eudicotyledons</taxon>
        <taxon>Gunneridae</taxon>
        <taxon>Pentapetalae</taxon>
        <taxon>rosids</taxon>
        <taxon>malvids</taxon>
        <taxon>Brassicales</taxon>
        <taxon>Brassicaceae</taxon>
        <taxon>Brassiceae</taxon>
        <taxon>Brassica</taxon>
    </lineage>
</organism>
<evidence type="ECO:0000256" key="1">
    <source>
        <dbReference type="SAM" id="MobiDB-lite"/>
    </source>
</evidence>
<evidence type="ECO:0000313" key="3">
    <source>
        <dbReference type="Proteomes" id="UP000886595"/>
    </source>
</evidence>